<feature type="domain" description="MYND-type" evidence="5">
    <location>
        <begin position="7"/>
        <end position="43"/>
    </location>
</feature>
<evidence type="ECO:0000313" key="7">
    <source>
        <dbReference type="Proteomes" id="UP000053477"/>
    </source>
</evidence>
<keyword evidence="2 4" id="KW-0863">Zinc-finger</keyword>
<dbReference type="InParanoid" id="A0A0H2S9U6"/>
<evidence type="ECO:0000256" key="3">
    <source>
        <dbReference type="ARBA" id="ARBA00022833"/>
    </source>
</evidence>
<proteinExistence type="predicted"/>
<keyword evidence="1" id="KW-0479">Metal-binding</keyword>
<gene>
    <name evidence="6" type="ORF">SCHPADRAFT_852202</name>
</gene>
<dbReference type="SUPFAM" id="SSF144232">
    <property type="entry name" value="HIT/MYND zinc finger-like"/>
    <property type="match status" value="1"/>
</dbReference>
<name>A0A0H2S9U6_9AGAM</name>
<dbReference type="EMBL" id="KQ085956">
    <property type="protein sequence ID" value="KLO13641.1"/>
    <property type="molecule type" value="Genomic_DNA"/>
</dbReference>
<evidence type="ECO:0000259" key="5">
    <source>
        <dbReference type="PROSITE" id="PS50865"/>
    </source>
</evidence>
<protein>
    <recommendedName>
        <fullName evidence="5">MYND-type domain-containing protein</fullName>
    </recommendedName>
</protein>
<dbReference type="AlphaFoldDB" id="A0A0H2S9U6"/>
<evidence type="ECO:0000256" key="2">
    <source>
        <dbReference type="ARBA" id="ARBA00022771"/>
    </source>
</evidence>
<evidence type="ECO:0000256" key="4">
    <source>
        <dbReference type="PROSITE-ProRule" id="PRU00134"/>
    </source>
</evidence>
<organism evidence="6 7">
    <name type="scientific">Schizopora paradoxa</name>
    <dbReference type="NCBI Taxonomy" id="27342"/>
    <lineage>
        <taxon>Eukaryota</taxon>
        <taxon>Fungi</taxon>
        <taxon>Dikarya</taxon>
        <taxon>Basidiomycota</taxon>
        <taxon>Agaricomycotina</taxon>
        <taxon>Agaricomycetes</taxon>
        <taxon>Hymenochaetales</taxon>
        <taxon>Schizoporaceae</taxon>
        <taxon>Schizopora</taxon>
    </lineage>
</organism>
<dbReference type="PROSITE" id="PS01360">
    <property type="entry name" value="ZF_MYND_1"/>
    <property type="match status" value="1"/>
</dbReference>
<evidence type="ECO:0000313" key="6">
    <source>
        <dbReference type="EMBL" id="KLO13641.1"/>
    </source>
</evidence>
<dbReference type="PROSITE" id="PS50865">
    <property type="entry name" value="ZF_MYND_2"/>
    <property type="match status" value="1"/>
</dbReference>
<evidence type="ECO:0000256" key="1">
    <source>
        <dbReference type="ARBA" id="ARBA00022723"/>
    </source>
</evidence>
<accession>A0A0H2S9U6</accession>
<dbReference type="Proteomes" id="UP000053477">
    <property type="component" value="Unassembled WGS sequence"/>
</dbReference>
<keyword evidence="3" id="KW-0862">Zinc</keyword>
<dbReference type="InterPro" id="IPR002893">
    <property type="entry name" value="Znf_MYND"/>
</dbReference>
<dbReference type="OrthoDB" id="437457at2759"/>
<dbReference type="Pfam" id="PF01753">
    <property type="entry name" value="zf-MYND"/>
    <property type="match status" value="1"/>
</dbReference>
<dbReference type="Gene3D" id="6.10.140.2220">
    <property type="match status" value="1"/>
</dbReference>
<reference evidence="6 7" key="1">
    <citation type="submission" date="2015-04" db="EMBL/GenBank/DDBJ databases">
        <title>Complete genome sequence of Schizopora paradoxa KUC8140, a cosmopolitan wood degrader in East Asia.</title>
        <authorList>
            <consortium name="DOE Joint Genome Institute"/>
            <person name="Min B."/>
            <person name="Park H."/>
            <person name="Jang Y."/>
            <person name="Kim J.-J."/>
            <person name="Kim K.H."/>
            <person name="Pangilinan J."/>
            <person name="Lipzen A."/>
            <person name="Riley R."/>
            <person name="Grigoriev I.V."/>
            <person name="Spatafora J.W."/>
            <person name="Choi I.-G."/>
        </authorList>
    </citation>
    <scope>NUCLEOTIDE SEQUENCE [LARGE SCALE GENOMIC DNA]</scope>
    <source>
        <strain evidence="6 7">KUC8140</strain>
    </source>
</reference>
<dbReference type="STRING" id="27342.A0A0H2S9U6"/>
<sequence>MTSSYPCTLCCRPTTMWCSRCQRAWYCSAQHLETDWPRHRRECLASSAITPAPYQLVAGTVSMVPQLVTVTGLLFSPEQERPHVVTVHCQPAQLPQQGVCPTPLVQDFFTDSQPQSVVLTQGLNGDSLRFPLHLFYCPISLARGAPVNRAIYRITSGAAPKAWCGPVLVLKFNGSRKQGYSDASTNDLPALSAYFLNYK</sequence>
<keyword evidence="7" id="KW-1185">Reference proteome</keyword>
<dbReference type="GO" id="GO:0008270">
    <property type="term" value="F:zinc ion binding"/>
    <property type="evidence" value="ECO:0007669"/>
    <property type="project" value="UniProtKB-KW"/>
</dbReference>